<dbReference type="GO" id="GO:0005737">
    <property type="term" value="C:cytoplasm"/>
    <property type="evidence" value="ECO:0007669"/>
    <property type="project" value="UniProtKB-SubCell"/>
</dbReference>
<name>A0A4U8TAM3_9HELI</name>
<feature type="binding site" evidence="7">
    <location>
        <begin position="31"/>
        <end position="33"/>
    </location>
    <ligand>
        <name>S-adenosyl-L-methionine</name>
        <dbReference type="ChEBI" id="CHEBI:59789"/>
    </ligand>
</feature>
<evidence type="ECO:0000256" key="7">
    <source>
        <dbReference type="HAMAP-Rule" id="MF_01007"/>
    </source>
</evidence>
<dbReference type="InterPro" id="IPR023397">
    <property type="entry name" value="SAM-dep_MeTrfase_MraW_recog"/>
</dbReference>
<keyword evidence="2 7" id="KW-0963">Cytoplasm</keyword>
<keyword evidence="6 7" id="KW-0949">S-adenosyl-L-methionine</keyword>
<dbReference type="RefSeq" id="WP_034352867.1">
    <property type="nucleotide sequence ID" value="NZ_JRPR02000002.1"/>
</dbReference>
<comment type="similarity">
    <text evidence="1 7">Belongs to the methyltransferase superfamily. RsmH family.</text>
</comment>
<dbReference type="EMBL" id="JRPR02000002">
    <property type="protein sequence ID" value="TLD96763.1"/>
    <property type="molecule type" value="Genomic_DNA"/>
</dbReference>
<comment type="catalytic activity">
    <reaction evidence="7">
        <text>cytidine(1402) in 16S rRNA + S-adenosyl-L-methionine = N(4)-methylcytidine(1402) in 16S rRNA + S-adenosyl-L-homocysteine + H(+)</text>
        <dbReference type="Rhea" id="RHEA:42928"/>
        <dbReference type="Rhea" id="RHEA-COMP:10286"/>
        <dbReference type="Rhea" id="RHEA-COMP:10287"/>
        <dbReference type="ChEBI" id="CHEBI:15378"/>
        <dbReference type="ChEBI" id="CHEBI:57856"/>
        <dbReference type="ChEBI" id="CHEBI:59789"/>
        <dbReference type="ChEBI" id="CHEBI:74506"/>
        <dbReference type="ChEBI" id="CHEBI:82748"/>
        <dbReference type="EC" id="2.1.1.199"/>
    </reaction>
</comment>
<feature type="binding site" evidence="7">
    <location>
        <position position="98"/>
    </location>
    <ligand>
        <name>S-adenosyl-L-methionine</name>
        <dbReference type="ChEBI" id="CHEBI:59789"/>
    </ligand>
</feature>
<keyword evidence="5 7" id="KW-0808">Transferase</keyword>
<sequence length="314" mass="35369">MSKHYSVLHNEIKEHFSFEGGVVMDCTLGYGGHSLAILQACPNVRIHAFDRDEYALTLAKARLDSINGRVHIYHAPFSRALDTIPQDVLGEVKGIIADIGVSSMQLDESDRGFSFHANTLDMRMDKNSALSAKKVVNTYSPTRLEEIFRIYGEIRQSKKLAHIIVEQRSKKPFESCLELSSLIEQHFPRTGGLHPATLAFQALRIEVNDELRELAGLLESIESAFDRGALKGCKVGIIAFHSLEDRIIKHYFKQWTTSCICPKENYKCECGNNHARGQILTKKPLTPTPQEIAQNKRSRSAKLRIFELGAKYGR</sequence>
<organism evidence="8 9">
    <name type="scientific">Helicobacter jaachi</name>
    <dbReference type="NCBI Taxonomy" id="1677920"/>
    <lineage>
        <taxon>Bacteria</taxon>
        <taxon>Pseudomonadati</taxon>
        <taxon>Campylobacterota</taxon>
        <taxon>Epsilonproteobacteria</taxon>
        <taxon>Campylobacterales</taxon>
        <taxon>Helicobacteraceae</taxon>
        <taxon>Helicobacter</taxon>
    </lineage>
</organism>
<evidence type="ECO:0000256" key="4">
    <source>
        <dbReference type="ARBA" id="ARBA00022603"/>
    </source>
</evidence>
<dbReference type="Gene3D" id="3.40.50.150">
    <property type="entry name" value="Vaccinia Virus protein VP39"/>
    <property type="match status" value="1"/>
</dbReference>
<dbReference type="InterPro" id="IPR029063">
    <property type="entry name" value="SAM-dependent_MTases_sf"/>
</dbReference>
<keyword evidence="4 7" id="KW-0489">Methyltransferase</keyword>
<dbReference type="GO" id="GO:0070475">
    <property type="term" value="P:rRNA base methylation"/>
    <property type="evidence" value="ECO:0007669"/>
    <property type="project" value="UniProtKB-UniRule"/>
</dbReference>
<evidence type="ECO:0000313" key="9">
    <source>
        <dbReference type="Proteomes" id="UP000029733"/>
    </source>
</evidence>
<comment type="caution">
    <text evidence="8">The sequence shown here is derived from an EMBL/GenBank/DDBJ whole genome shotgun (WGS) entry which is preliminary data.</text>
</comment>
<proteinExistence type="inferred from homology"/>
<evidence type="ECO:0000256" key="1">
    <source>
        <dbReference type="ARBA" id="ARBA00010396"/>
    </source>
</evidence>
<dbReference type="OrthoDB" id="9806637at2"/>
<dbReference type="Proteomes" id="UP000029733">
    <property type="component" value="Unassembled WGS sequence"/>
</dbReference>
<evidence type="ECO:0000256" key="2">
    <source>
        <dbReference type="ARBA" id="ARBA00022490"/>
    </source>
</evidence>
<comment type="function">
    <text evidence="7">Specifically methylates the N4 position of cytidine in position 1402 (C1402) of 16S rRNA.</text>
</comment>
<dbReference type="EC" id="2.1.1.199" evidence="7"/>
<protein>
    <recommendedName>
        <fullName evidence="7">Ribosomal RNA small subunit methyltransferase H</fullName>
        <ecNumber evidence="7">2.1.1.199</ecNumber>
    </recommendedName>
    <alternativeName>
        <fullName evidence="7">16S rRNA m(4)C1402 methyltransferase</fullName>
    </alternativeName>
    <alternativeName>
        <fullName evidence="7">rRNA (cytosine-N(4)-)-methyltransferase RsmH</fullName>
    </alternativeName>
</protein>
<feature type="binding site" evidence="7">
    <location>
        <position position="50"/>
    </location>
    <ligand>
        <name>S-adenosyl-L-methionine</name>
        <dbReference type="ChEBI" id="CHEBI:59789"/>
    </ligand>
</feature>
<comment type="subcellular location">
    <subcellularLocation>
        <location evidence="7">Cytoplasm</location>
    </subcellularLocation>
</comment>
<keyword evidence="9" id="KW-1185">Reference proteome</keyword>
<dbReference type="AlphaFoldDB" id="A0A4U8TAM3"/>
<reference evidence="8 9" key="1">
    <citation type="journal article" date="2014" name="Genome Announc.">
        <title>Draft genome sequences of eight enterohepatic helicobacter species isolated from both laboratory and wild rodents.</title>
        <authorList>
            <person name="Sheh A."/>
            <person name="Shen Z."/>
            <person name="Fox J.G."/>
        </authorList>
    </citation>
    <scope>NUCLEOTIDE SEQUENCE [LARGE SCALE GENOMIC DNA]</scope>
    <source>
        <strain evidence="8 9">MIT 09-6949</strain>
    </source>
</reference>
<dbReference type="PIRSF" id="PIRSF004486">
    <property type="entry name" value="MraW"/>
    <property type="match status" value="1"/>
</dbReference>
<gene>
    <name evidence="7 8" type="primary">rsmH</name>
    <name evidence="8" type="ORF">LS71_003935</name>
</gene>
<evidence type="ECO:0000256" key="5">
    <source>
        <dbReference type="ARBA" id="ARBA00022679"/>
    </source>
</evidence>
<dbReference type="InterPro" id="IPR002903">
    <property type="entry name" value="RsmH"/>
</dbReference>
<feature type="binding site" evidence="7">
    <location>
        <position position="105"/>
    </location>
    <ligand>
        <name>S-adenosyl-L-methionine</name>
        <dbReference type="ChEBI" id="CHEBI:59789"/>
    </ligand>
</feature>
<evidence type="ECO:0000313" key="8">
    <source>
        <dbReference type="EMBL" id="TLD96763.1"/>
    </source>
</evidence>
<dbReference type="Pfam" id="PF01795">
    <property type="entry name" value="Methyltransf_5"/>
    <property type="match status" value="1"/>
</dbReference>
<dbReference type="PANTHER" id="PTHR11265:SF0">
    <property type="entry name" value="12S RRNA N4-METHYLCYTIDINE METHYLTRANSFERASE"/>
    <property type="match status" value="1"/>
</dbReference>
<dbReference type="NCBIfam" id="TIGR00006">
    <property type="entry name" value="16S rRNA (cytosine(1402)-N(4))-methyltransferase RsmH"/>
    <property type="match status" value="1"/>
</dbReference>
<keyword evidence="3 7" id="KW-0698">rRNA processing</keyword>
<dbReference type="SUPFAM" id="SSF53335">
    <property type="entry name" value="S-adenosyl-L-methionine-dependent methyltransferases"/>
    <property type="match status" value="1"/>
</dbReference>
<accession>A0A4U8TAM3</accession>
<evidence type="ECO:0000256" key="3">
    <source>
        <dbReference type="ARBA" id="ARBA00022552"/>
    </source>
</evidence>
<dbReference type="STRING" id="1677920.LS71_01855"/>
<feature type="binding site" evidence="7">
    <location>
        <position position="77"/>
    </location>
    <ligand>
        <name>S-adenosyl-L-methionine</name>
        <dbReference type="ChEBI" id="CHEBI:59789"/>
    </ligand>
</feature>
<evidence type="ECO:0000256" key="6">
    <source>
        <dbReference type="ARBA" id="ARBA00022691"/>
    </source>
</evidence>
<dbReference type="Gene3D" id="1.10.150.170">
    <property type="entry name" value="Putative methyltransferase TM0872, insert domain"/>
    <property type="match status" value="1"/>
</dbReference>
<dbReference type="PANTHER" id="PTHR11265">
    <property type="entry name" value="S-ADENOSYL-METHYLTRANSFERASE MRAW"/>
    <property type="match status" value="1"/>
</dbReference>
<dbReference type="HAMAP" id="MF_01007">
    <property type="entry name" value="16SrRNA_methyltr_H"/>
    <property type="match status" value="1"/>
</dbReference>
<dbReference type="SUPFAM" id="SSF81799">
    <property type="entry name" value="Putative methyltransferase TM0872, insert domain"/>
    <property type="match status" value="1"/>
</dbReference>
<dbReference type="GO" id="GO:0071424">
    <property type="term" value="F:rRNA (cytosine-N4-)-methyltransferase activity"/>
    <property type="evidence" value="ECO:0007669"/>
    <property type="project" value="UniProtKB-UniRule"/>
</dbReference>